<feature type="site" description="Important for catalytic activity" evidence="3">
    <location>
        <position position="330"/>
    </location>
</feature>
<dbReference type="PANTHER" id="PTHR11444">
    <property type="entry name" value="ASPARTATEAMMONIA/ARGININOSUCCINATE/ADENYLOSUCCINATE LYASE"/>
    <property type="match status" value="1"/>
</dbReference>
<protein>
    <recommendedName>
        <fullName evidence="3">Fumarate hydratase class II</fullName>
        <shortName evidence="3">Fumarase C</shortName>
        <ecNumber evidence="3">4.2.1.2</ecNumber>
    </recommendedName>
    <alternativeName>
        <fullName evidence="3">Aerobic fumarase</fullName>
    </alternativeName>
    <alternativeName>
        <fullName evidence="3">Iron-independent fumarase</fullName>
    </alternativeName>
</protein>
<evidence type="ECO:0000256" key="1">
    <source>
        <dbReference type="ARBA" id="ARBA00009084"/>
    </source>
</evidence>
<keyword evidence="2 3" id="KW-0456">Lyase</keyword>
<feature type="binding site" description="in site B" evidence="3">
    <location>
        <begin position="128"/>
        <end position="131"/>
    </location>
    <ligand>
        <name>substrate</name>
    </ligand>
</feature>
<dbReference type="GO" id="GO:0004333">
    <property type="term" value="F:fumarate hydratase activity"/>
    <property type="evidence" value="ECO:0007669"/>
    <property type="project" value="UniProtKB-UniRule"/>
</dbReference>
<feature type="active site" description="Proton donor/acceptor" evidence="3">
    <location>
        <position position="187"/>
    </location>
</feature>
<comment type="pathway">
    <text evidence="3">Carbohydrate metabolism; tricarboxylic acid cycle; (S)-malate from fumarate: step 1/1.</text>
</comment>
<dbReference type="PANTHER" id="PTHR11444:SF1">
    <property type="entry name" value="FUMARATE HYDRATASE, MITOCHONDRIAL"/>
    <property type="match status" value="1"/>
</dbReference>
<feature type="domain" description="Fumarase C C-terminal" evidence="5">
    <location>
        <begin position="407"/>
        <end position="459"/>
    </location>
</feature>
<dbReference type="FunFam" id="1.10.275.10:FF:000001">
    <property type="entry name" value="Fumarate hydratase, mitochondrial"/>
    <property type="match status" value="1"/>
</dbReference>
<comment type="similarity">
    <text evidence="1 3">Belongs to the class-II fumarase/aspartase family. Fumarase subfamily.</text>
</comment>
<keyword evidence="3" id="KW-0963">Cytoplasm</keyword>
<dbReference type="eggNOG" id="COG0114">
    <property type="taxonomic scope" value="Bacteria"/>
</dbReference>
<evidence type="ECO:0000256" key="3">
    <source>
        <dbReference type="HAMAP-Rule" id="MF_00743"/>
    </source>
</evidence>
<dbReference type="InterPro" id="IPR024083">
    <property type="entry name" value="Fumarase/histidase_N"/>
</dbReference>
<dbReference type="PRINTS" id="PR00149">
    <property type="entry name" value="FUMRATELYASE"/>
</dbReference>
<feature type="active site" evidence="3">
    <location>
        <position position="317"/>
    </location>
</feature>
<dbReference type="InterPro" id="IPR022761">
    <property type="entry name" value="Fumarate_lyase_N"/>
</dbReference>
<dbReference type="GO" id="GO:0006108">
    <property type="term" value="P:malate metabolic process"/>
    <property type="evidence" value="ECO:0007669"/>
    <property type="project" value="TreeGrafter"/>
</dbReference>
<reference evidence="6 7" key="1">
    <citation type="journal article" date="2014" name="Syst. Appl. Microbiol.">
        <title>Evidence for the existence of two new members of the family Chlamydiaceae and proposal of Chlamydia avium sp. nov. and Chlamydia gallinacea sp. nov.</title>
        <authorList>
            <person name="Sachse K."/>
            <person name="Laroucau K."/>
            <person name="Riege K."/>
            <person name="Wehner S."/>
            <person name="Dilcher M."/>
            <person name="Creasy H.H."/>
            <person name="Weidmann M."/>
            <person name="Myers G."/>
            <person name="Vorimore F."/>
            <person name="Vicari N."/>
            <person name="Magnino S."/>
            <person name="Liebler-Tenorio E."/>
            <person name="Ruettger A."/>
            <person name="Bavoil P.M."/>
            <person name="Hufert F.T."/>
            <person name="Rossello-Mora R."/>
            <person name="Marz M."/>
        </authorList>
    </citation>
    <scope>NUCLEOTIDE SEQUENCE [LARGE SCALE GENOMIC DNA]</scope>
    <source>
        <strain evidence="6 7">10DC88</strain>
    </source>
</reference>
<dbReference type="HAMAP" id="MF_00743">
    <property type="entry name" value="FumaraseC"/>
    <property type="match status" value="1"/>
</dbReference>
<dbReference type="NCBIfam" id="TIGR00979">
    <property type="entry name" value="fumC_II"/>
    <property type="match status" value="1"/>
</dbReference>
<name>W8JFP0_9CHLA</name>
<evidence type="ECO:0000259" key="4">
    <source>
        <dbReference type="Pfam" id="PF00206"/>
    </source>
</evidence>
<keyword evidence="3" id="KW-0816">Tricarboxylic acid cycle</keyword>
<dbReference type="KEGG" id="cav:M832_05180"/>
<dbReference type="InterPro" id="IPR000362">
    <property type="entry name" value="Fumarate_lyase_fam"/>
</dbReference>
<comment type="function">
    <text evidence="3">Involved in the TCA cycle. Catalyzes the stereospecific interconversion of fumarate to L-malate.</text>
</comment>
<dbReference type="Pfam" id="PF10415">
    <property type="entry name" value="FumaraseC_C"/>
    <property type="match status" value="1"/>
</dbReference>
<feature type="domain" description="Fumarate lyase N-terminal" evidence="4">
    <location>
        <begin position="13"/>
        <end position="341"/>
    </location>
</feature>
<dbReference type="Gene3D" id="1.20.200.10">
    <property type="entry name" value="Fumarase/aspartase (Central domain)"/>
    <property type="match status" value="1"/>
</dbReference>
<dbReference type="GO" id="GO:0006106">
    <property type="term" value="P:fumarate metabolic process"/>
    <property type="evidence" value="ECO:0007669"/>
    <property type="project" value="InterPro"/>
</dbReference>
<dbReference type="GO" id="GO:0005737">
    <property type="term" value="C:cytoplasm"/>
    <property type="evidence" value="ECO:0007669"/>
    <property type="project" value="UniProtKB-SubCell"/>
</dbReference>
<evidence type="ECO:0000313" key="7">
    <source>
        <dbReference type="Proteomes" id="UP000019433"/>
    </source>
</evidence>
<dbReference type="STRING" id="1229831.M832_05180"/>
<dbReference type="AlphaFoldDB" id="W8JFP0"/>
<dbReference type="UniPathway" id="UPA00223">
    <property type="reaction ID" value="UER01007"/>
</dbReference>
<feature type="binding site" evidence="3">
    <location>
        <position position="186"/>
    </location>
    <ligand>
        <name>substrate</name>
    </ligand>
</feature>
<dbReference type="FunFam" id="1.10.40.30:FF:000002">
    <property type="entry name" value="Fumarate hydratase class II"/>
    <property type="match status" value="1"/>
</dbReference>
<dbReference type="Pfam" id="PF00206">
    <property type="entry name" value="Lyase_1"/>
    <property type="match status" value="1"/>
</dbReference>
<comment type="miscellaneous">
    <text evidence="3">There are 2 substrate-binding sites: the catalytic A site, and the non-catalytic B site that may play a role in the transfer of substrate or product between the active site and the solvent. Alternatively, the B site may bind allosteric effectors.</text>
</comment>
<sequence>MYMRQEKDSLGIVQIPEDKLYGSQTTRSQMYFSWAPEVMPREVIQALVLIKKCAARANSDLGFLEPKYCDMIVSAADEILGGDFEEHFPLKVWQTGSGTQSNMNVNEVIANLAIQRHGGILGSKTPIHPNDHVNKSQSSNDVFPTAMHIAAVISIKKKLIPAMEYLQGALDTKKNEFRNCIKIGRTHLMDAVPMTLGQEFSGYSNQIRECLERMAFALTHMYELAIGGTAVGTGLNVPDGFVEKVIHYLRKETGEPFVCASNYFSALSNHDILVHAHGVLATLACALTKIATDLSFLGSGPRCGLGELWFPQNEPGSSIMPGKVNPTQCEALQMVCAQVIGNNQAVIMAGSRGNFELNVMKPVIIYNFLQSVDILSGSMRAFVDYFVSGLRVNEHRLKEFLNSSLMLITALTPVLGYDKCSKIALHAFHKNLSLREACIQMGMLSGEEFDRLVVPEAMVGNH</sequence>
<feature type="binding site" evidence="3">
    <location>
        <begin position="138"/>
        <end position="140"/>
    </location>
    <ligand>
        <name>substrate</name>
    </ligand>
</feature>
<evidence type="ECO:0000313" key="6">
    <source>
        <dbReference type="EMBL" id="AHK63381.1"/>
    </source>
</evidence>
<feature type="binding site" evidence="3">
    <location>
        <begin position="97"/>
        <end position="99"/>
    </location>
    <ligand>
        <name>substrate</name>
    </ligand>
</feature>
<dbReference type="InterPro" id="IPR005677">
    <property type="entry name" value="Fum_hydII"/>
</dbReference>
<comment type="subcellular location">
    <subcellularLocation>
        <location evidence="3">Cytoplasm</location>
    </subcellularLocation>
</comment>
<dbReference type="HOGENOM" id="CLU_021594_4_1_0"/>
<dbReference type="Gene3D" id="1.10.275.10">
    <property type="entry name" value="Fumarase/aspartase (N-terminal domain)"/>
    <property type="match status" value="1"/>
</dbReference>
<proteinExistence type="inferred from homology"/>
<evidence type="ECO:0000256" key="2">
    <source>
        <dbReference type="ARBA" id="ARBA00023239"/>
    </source>
</evidence>
<dbReference type="InterPro" id="IPR018951">
    <property type="entry name" value="Fumarase_C_C"/>
</dbReference>
<dbReference type="GO" id="GO:0006099">
    <property type="term" value="P:tricarboxylic acid cycle"/>
    <property type="evidence" value="ECO:0007669"/>
    <property type="project" value="UniProtKB-UniRule"/>
</dbReference>
<feature type="binding site" evidence="3">
    <location>
        <position position="318"/>
    </location>
    <ligand>
        <name>substrate</name>
    </ligand>
</feature>
<evidence type="ECO:0000259" key="5">
    <source>
        <dbReference type="Pfam" id="PF10415"/>
    </source>
</evidence>
<dbReference type="PATRIC" id="fig|1229831.3.peg.525"/>
<comment type="subunit">
    <text evidence="3">Homotetramer.</text>
</comment>
<dbReference type="InterPro" id="IPR020557">
    <property type="entry name" value="Fumarate_lyase_CS"/>
</dbReference>
<dbReference type="EMBL" id="CP006571">
    <property type="protein sequence ID" value="AHK63381.1"/>
    <property type="molecule type" value="Genomic_DNA"/>
</dbReference>
<dbReference type="FunFam" id="1.20.200.10:FF:000001">
    <property type="entry name" value="Fumarate hydratase, mitochondrial"/>
    <property type="match status" value="1"/>
</dbReference>
<feature type="binding site" evidence="3">
    <location>
        <begin position="323"/>
        <end position="325"/>
    </location>
    <ligand>
        <name>substrate</name>
    </ligand>
</feature>
<dbReference type="EC" id="4.2.1.2" evidence="3"/>
<gene>
    <name evidence="3 6" type="primary">fumC</name>
    <name evidence="6" type="ORF">M832_05180</name>
</gene>
<dbReference type="PROSITE" id="PS00163">
    <property type="entry name" value="FUMARATE_LYASES"/>
    <property type="match status" value="1"/>
</dbReference>
<dbReference type="CDD" id="cd01362">
    <property type="entry name" value="Fumarase_classII"/>
    <property type="match status" value="1"/>
</dbReference>
<dbReference type="Gene3D" id="1.10.40.30">
    <property type="entry name" value="Fumarase/aspartase (C-terminal domain)"/>
    <property type="match status" value="1"/>
</dbReference>
<accession>W8JFP0</accession>
<dbReference type="SUPFAM" id="SSF48557">
    <property type="entry name" value="L-aspartase-like"/>
    <property type="match status" value="1"/>
</dbReference>
<dbReference type="Proteomes" id="UP000019433">
    <property type="component" value="Chromosome"/>
</dbReference>
<comment type="catalytic activity">
    <reaction evidence="3">
        <text>(S)-malate = fumarate + H2O</text>
        <dbReference type="Rhea" id="RHEA:12460"/>
        <dbReference type="ChEBI" id="CHEBI:15377"/>
        <dbReference type="ChEBI" id="CHEBI:15589"/>
        <dbReference type="ChEBI" id="CHEBI:29806"/>
        <dbReference type="EC" id="4.2.1.2"/>
    </reaction>
</comment>
<dbReference type="InterPro" id="IPR008948">
    <property type="entry name" value="L-Aspartase-like"/>
</dbReference>
<organism evidence="6 7">
    <name type="scientific">Chlamydia avium 10DC88</name>
    <dbReference type="NCBI Taxonomy" id="1229831"/>
    <lineage>
        <taxon>Bacteria</taxon>
        <taxon>Pseudomonadati</taxon>
        <taxon>Chlamydiota</taxon>
        <taxon>Chlamydiia</taxon>
        <taxon>Chlamydiales</taxon>
        <taxon>Chlamydiaceae</taxon>
        <taxon>Chlamydia/Chlamydophila group</taxon>
        <taxon>Chlamydia</taxon>
    </lineage>
</organism>